<comment type="caution">
    <text evidence="1">The sequence shown here is derived from an EMBL/GenBank/DDBJ whole genome shotgun (WGS) entry which is preliminary data.</text>
</comment>
<evidence type="ECO:0000313" key="1">
    <source>
        <dbReference type="EMBL" id="KAF7676622.1"/>
    </source>
</evidence>
<protein>
    <submittedName>
        <fullName evidence="1">Uncharacterized protein</fullName>
    </submittedName>
</protein>
<reference evidence="1 2" key="1">
    <citation type="submission" date="2019-01" db="EMBL/GenBank/DDBJ databases">
        <title>Genomes sequencing and comparative genomics of infectious freshwater microsporidia, Cucumispora dikerogammari and Thelohania contejeani.</title>
        <authorList>
            <person name="Cormier A."/>
            <person name="Giraud I."/>
            <person name="Wattier R."/>
            <person name="Teixeira M."/>
            <person name="Grandjean F."/>
            <person name="Rigaud T."/>
            <person name="Cordaux R."/>
        </authorList>
    </citation>
    <scope>NUCLEOTIDE SEQUENCE [LARGE SCALE GENOMIC DNA]</scope>
    <source>
        <strain evidence="1">T1</strain>
        <tissue evidence="1">Spores</tissue>
    </source>
</reference>
<organism evidence="1 2">
    <name type="scientific">Astathelohania contejeani</name>
    <dbReference type="NCBI Taxonomy" id="164912"/>
    <lineage>
        <taxon>Eukaryota</taxon>
        <taxon>Fungi</taxon>
        <taxon>Fungi incertae sedis</taxon>
        <taxon>Microsporidia</taxon>
        <taxon>Astathelohaniidae</taxon>
        <taxon>Astathelohania</taxon>
    </lineage>
</organism>
<accession>A0ABQ7HVC9</accession>
<sequence>MFITEDAFIFTQTFLTGNKQKINNFIMKDESLSQSPPSLLLDENLNLKCAKKVVDQFIQNREVYLLDTWALVCGGKRIMIPQYWKLGVDDINMRRLFHHIFVWPFNPKSMIRTVIDHICELVLEDSISGREDIIGRIMFVRCPDVTLTAPQKVLVDFPNILEKISTLQNFNSPHWDQFLTNLI</sequence>
<dbReference type="EMBL" id="SBIQ01000471">
    <property type="protein sequence ID" value="KAF7676622.1"/>
    <property type="molecule type" value="Genomic_DNA"/>
</dbReference>
<dbReference type="Proteomes" id="UP001516464">
    <property type="component" value="Unassembled WGS sequence"/>
</dbReference>
<evidence type="ECO:0000313" key="2">
    <source>
        <dbReference type="Proteomes" id="UP001516464"/>
    </source>
</evidence>
<proteinExistence type="predicted"/>
<name>A0ABQ7HVC9_9MICR</name>
<gene>
    <name evidence="1" type="ORF">TCON_2669</name>
</gene>
<keyword evidence="2" id="KW-1185">Reference proteome</keyword>